<comment type="subcellular location">
    <subcellularLocation>
        <location evidence="1">Secreted</location>
        <location evidence="1">Cell wall</location>
    </subcellularLocation>
</comment>
<dbReference type="OMA" id="WQFNDCK"/>
<keyword evidence="11" id="KW-1185">Reference proteome</keyword>
<keyword evidence="3" id="KW-0134">Cell wall</keyword>
<reference evidence="11" key="2">
    <citation type="journal article" date="2018" name="BMC Genomics">
        <title>A manually annotated Actinidia chinensis var. chinensis (kiwifruit) genome highlights the challenges associated with draft genomes and gene prediction in plants.</title>
        <authorList>
            <person name="Pilkington S.M."/>
            <person name="Crowhurst R."/>
            <person name="Hilario E."/>
            <person name="Nardozza S."/>
            <person name="Fraser L."/>
            <person name="Peng Y."/>
            <person name="Gunaseelan K."/>
            <person name="Simpson R."/>
            <person name="Tahir J."/>
            <person name="Deroles S.C."/>
            <person name="Templeton K."/>
            <person name="Luo Z."/>
            <person name="Davy M."/>
            <person name="Cheng C."/>
            <person name="McNeilage M."/>
            <person name="Scaglione D."/>
            <person name="Liu Y."/>
            <person name="Zhang Q."/>
            <person name="Datson P."/>
            <person name="De Silva N."/>
            <person name="Gardiner S.E."/>
            <person name="Bassett H."/>
            <person name="Chagne D."/>
            <person name="McCallum J."/>
            <person name="Dzierzon H."/>
            <person name="Deng C."/>
            <person name="Wang Y.Y."/>
            <person name="Barron L."/>
            <person name="Manako K."/>
            <person name="Bowen J."/>
            <person name="Foster T.M."/>
            <person name="Erridge Z.A."/>
            <person name="Tiffin H."/>
            <person name="Waite C.N."/>
            <person name="Davies K.M."/>
            <person name="Grierson E.P."/>
            <person name="Laing W.A."/>
            <person name="Kirk R."/>
            <person name="Chen X."/>
            <person name="Wood M."/>
            <person name="Montefiori M."/>
            <person name="Brummell D.A."/>
            <person name="Schwinn K.E."/>
            <person name="Catanach A."/>
            <person name="Fullerton C."/>
            <person name="Li D."/>
            <person name="Meiyalaghan S."/>
            <person name="Nieuwenhuizen N."/>
            <person name="Read N."/>
            <person name="Prakash R."/>
            <person name="Hunter D."/>
            <person name="Zhang H."/>
            <person name="McKenzie M."/>
            <person name="Knabel M."/>
            <person name="Harris A."/>
            <person name="Allan A.C."/>
            <person name="Gleave A."/>
            <person name="Chen A."/>
            <person name="Janssen B.J."/>
            <person name="Plunkett B."/>
            <person name="Ampomah-Dwamena C."/>
            <person name="Voogd C."/>
            <person name="Leif D."/>
            <person name="Lafferty D."/>
            <person name="Souleyre E.J.F."/>
            <person name="Varkonyi-Gasic E."/>
            <person name="Gambi F."/>
            <person name="Hanley J."/>
            <person name="Yao J.L."/>
            <person name="Cheung J."/>
            <person name="David K.M."/>
            <person name="Warren B."/>
            <person name="Marsh K."/>
            <person name="Snowden K.C."/>
            <person name="Lin-Wang K."/>
            <person name="Brian L."/>
            <person name="Martinez-Sanchez M."/>
            <person name="Wang M."/>
            <person name="Ileperuma N."/>
            <person name="Macnee N."/>
            <person name="Campin R."/>
            <person name="McAtee P."/>
            <person name="Drummond R.S.M."/>
            <person name="Espley R.V."/>
            <person name="Ireland H.S."/>
            <person name="Wu R."/>
            <person name="Atkinson R.G."/>
            <person name="Karunairetnam S."/>
            <person name="Bulley S."/>
            <person name="Chunkath S."/>
            <person name="Hanley Z."/>
            <person name="Storey R."/>
            <person name="Thrimawithana A.H."/>
            <person name="Thomson S."/>
            <person name="David C."/>
            <person name="Testolin R."/>
            <person name="Huang H."/>
            <person name="Hellens R.P."/>
            <person name="Schaffer R.J."/>
        </authorList>
    </citation>
    <scope>NUCLEOTIDE SEQUENCE [LARGE SCALE GENOMIC DNA]</scope>
    <source>
        <strain evidence="11">cv. Red5</strain>
    </source>
</reference>
<keyword evidence="7" id="KW-0961">Cell wall biogenesis/degradation</keyword>
<dbReference type="PROSITE" id="PS51257">
    <property type="entry name" value="PROKAR_LIPOPROTEIN"/>
    <property type="match status" value="1"/>
</dbReference>
<evidence type="ECO:0000256" key="4">
    <source>
        <dbReference type="ARBA" id="ARBA00022525"/>
    </source>
</evidence>
<dbReference type="GO" id="GO:0005975">
    <property type="term" value="P:carbohydrate metabolic process"/>
    <property type="evidence" value="ECO:0007669"/>
    <property type="project" value="InterPro"/>
</dbReference>
<dbReference type="STRING" id="1590841.A0A2R6P4B4"/>
<evidence type="ECO:0000256" key="1">
    <source>
        <dbReference type="ARBA" id="ARBA00004191"/>
    </source>
</evidence>
<comment type="caution">
    <text evidence="10">The sequence shown here is derived from an EMBL/GenBank/DDBJ whole genome shotgun (WGS) entry which is preliminary data.</text>
</comment>
<dbReference type="EMBL" id="NKQK01000029">
    <property type="protein sequence ID" value="PSR85101.1"/>
    <property type="molecule type" value="Genomic_DNA"/>
</dbReference>
<keyword evidence="4" id="KW-0964">Secreted</keyword>
<evidence type="ECO:0000256" key="5">
    <source>
        <dbReference type="ARBA" id="ARBA00022801"/>
    </source>
</evidence>
<dbReference type="Proteomes" id="UP000241394">
    <property type="component" value="Chromosome LG29"/>
</dbReference>
<dbReference type="AlphaFoldDB" id="A0A2R6P4B4"/>
<keyword evidence="5 8" id="KW-0378">Hydrolase</keyword>
<dbReference type="PANTHER" id="PTHR31375">
    <property type="match status" value="1"/>
</dbReference>
<reference evidence="10 11" key="1">
    <citation type="submission" date="2017-07" db="EMBL/GenBank/DDBJ databases">
        <title>An improved, manually edited Actinidia chinensis var. chinensis (kiwifruit) genome highlights the challenges associated with draft genomes and gene prediction in plants.</title>
        <authorList>
            <person name="Pilkington S."/>
            <person name="Crowhurst R."/>
            <person name="Hilario E."/>
            <person name="Nardozza S."/>
            <person name="Fraser L."/>
            <person name="Peng Y."/>
            <person name="Gunaseelan K."/>
            <person name="Simpson R."/>
            <person name="Tahir J."/>
            <person name="Deroles S."/>
            <person name="Templeton K."/>
            <person name="Luo Z."/>
            <person name="Davy M."/>
            <person name="Cheng C."/>
            <person name="Mcneilage M."/>
            <person name="Scaglione D."/>
            <person name="Liu Y."/>
            <person name="Zhang Q."/>
            <person name="Datson P."/>
            <person name="De Silva N."/>
            <person name="Gardiner S."/>
            <person name="Bassett H."/>
            <person name="Chagne D."/>
            <person name="Mccallum J."/>
            <person name="Dzierzon H."/>
            <person name="Deng C."/>
            <person name="Wang Y.-Y."/>
            <person name="Barron N."/>
            <person name="Manako K."/>
            <person name="Bowen J."/>
            <person name="Foster T."/>
            <person name="Erridge Z."/>
            <person name="Tiffin H."/>
            <person name="Waite C."/>
            <person name="Davies K."/>
            <person name="Grierson E."/>
            <person name="Laing W."/>
            <person name="Kirk R."/>
            <person name="Chen X."/>
            <person name="Wood M."/>
            <person name="Montefiori M."/>
            <person name="Brummell D."/>
            <person name="Schwinn K."/>
            <person name="Catanach A."/>
            <person name="Fullerton C."/>
            <person name="Li D."/>
            <person name="Meiyalaghan S."/>
            <person name="Nieuwenhuizen N."/>
            <person name="Read N."/>
            <person name="Prakash R."/>
            <person name="Hunter D."/>
            <person name="Zhang H."/>
            <person name="Mckenzie M."/>
            <person name="Knabel M."/>
            <person name="Harris A."/>
            <person name="Allan A."/>
            <person name="Chen A."/>
            <person name="Janssen B."/>
            <person name="Plunkett B."/>
            <person name="Dwamena C."/>
            <person name="Voogd C."/>
            <person name="Leif D."/>
            <person name="Lafferty D."/>
            <person name="Souleyre E."/>
            <person name="Varkonyi-Gasic E."/>
            <person name="Gambi F."/>
            <person name="Hanley J."/>
            <person name="Yao J.-L."/>
            <person name="Cheung J."/>
            <person name="David K."/>
            <person name="Warren B."/>
            <person name="Marsh K."/>
            <person name="Snowden K."/>
            <person name="Lin-Wang K."/>
            <person name="Brian L."/>
            <person name="Martinez-Sanchez M."/>
            <person name="Wang M."/>
            <person name="Ileperuma N."/>
            <person name="Macnee N."/>
            <person name="Campin R."/>
            <person name="Mcatee P."/>
            <person name="Drummond R."/>
            <person name="Espley R."/>
            <person name="Ireland H."/>
            <person name="Wu R."/>
            <person name="Atkinson R."/>
            <person name="Karunairetnam S."/>
            <person name="Bulley S."/>
            <person name="Chunkath S."/>
            <person name="Hanley Z."/>
            <person name="Storey R."/>
            <person name="Thrimawithana A."/>
            <person name="Thomson S."/>
            <person name="David C."/>
            <person name="Testolin R."/>
        </authorList>
    </citation>
    <scope>NUCLEOTIDE SEQUENCE [LARGE SCALE GENOMIC DNA]</scope>
    <source>
        <strain evidence="11">cv. Red5</strain>
        <tissue evidence="10">Young leaf</tissue>
    </source>
</reference>
<comment type="similarity">
    <text evidence="2 8">Belongs to the glycosyl hydrolase 28 family.</text>
</comment>
<evidence type="ECO:0000256" key="7">
    <source>
        <dbReference type="ARBA" id="ARBA00023316"/>
    </source>
</evidence>
<dbReference type="OrthoDB" id="187139at2759"/>
<dbReference type="InterPro" id="IPR011050">
    <property type="entry name" value="Pectin_lyase_fold/virulence"/>
</dbReference>
<evidence type="ECO:0000256" key="9">
    <source>
        <dbReference type="SAM" id="SignalP"/>
    </source>
</evidence>
<dbReference type="Gene3D" id="2.160.20.10">
    <property type="entry name" value="Single-stranded right-handed beta-helix, Pectin lyase-like"/>
    <property type="match status" value="1"/>
</dbReference>
<dbReference type="GO" id="GO:0004650">
    <property type="term" value="F:polygalacturonase activity"/>
    <property type="evidence" value="ECO:0007669"/>
    <property type="project" value="InterPro"/>
</dbReference>
<dbReference type="SUPFAM" id="SSF51126">
    <property type="entry name" value="Pectin lyase-like"/>
    <property type="match status" value="1"/>
</dbReference>
<dbReference type="SMART" id="SM00710">
    <property type="entry name" value="PbH1"/>
    <property type="match status" value="3"/>
</dbReference>
<accession>A0A2R6P4B4</accession>
<dbReference type="FunFam" id="2.160.20.10:FF:000004">
    <property type="entry name" value="Pectin lyase-like superfamily protein"/>
    <property type="match status" value="1"/>
</dbReference>
<evidence type="ECO:0000313" key="10">
    <source>
        <dbReference type="EMBL" id="PSR85101.1"/>
    </source>
</evidence>
<evidence type="ECO:0000256" key="3">
    <source>
        <dbReference type="ARBA" id="ARBA00022512"/>
    </source>
</evidence>
<dbReference type="InterPro" id="IPR000743">
    <property type="entry name" value="Glyco_hydro_28"/>
</dbReference>
<gene>
    <name evidence="10" type="ORF">CEY00_Acc33084</name>
</gene>
<organism evidence="10 11">
    <name type="scientific">Actinidia chinensis var. chinensis</name>
    <name type="common">Chinese soft-hair kiwi</name>
    <dbReference type="NCBI Taxonomy" id="1590841"/>
    <lineage>
        <taxon>Eukaryota</taxon>
        <taxon>Viridiplantae</taxon>
        <taxon>Streptophyta</taxon>
        <taxon>Embryophyta</taxon>
        <taxon>Tracheophyta</taxon>
        <taxon>Spermatophyta</taxon>
        <taxon>Magnoliopsida</taxon>
        <taxon>eudicotyledons</taxon>
        <taxon>Gunneridae</taxon>
        <taxon>Pentapetalae</taxon>
        <taxon>asterids</taxon>
        <taxon>Ericales</taxon>
        <taxon>Actinidiaceae</taxon>
        <taxon>Actinidia</taxon>
    </lineage>
</organism>
<dbReference type="InterPro" id="IPR012334">
    <property type="entry name" value="Pectin_lyas_fold"/>
</dbReference>
<evidence type="ECO:0000256" key="8">
    <source>
        <dbReference type="RuleBase" id="RU361169"/>
    </source>
</evidence>
<feature type="signal peptide" evidence="9">
    <location>
        <begin position="1"/>
        <end position="21"/>
    </location>
</feature>
<dbReference type="InterPro" id="IPR006626">
    <property type="entry name" value="PbH1"/>
</dbReference>
<dbReference type="Gramene" id="PSR85101">
    <property type="protein sequence ID" value="PSR85101"/>
    <property type="gene ID" value="CEY00_Acc33084"/>
</dbReference>
<dbReference type="InParanoid" id="A0A2R6P4B4"/>
<dbReference type="Pfam" id="PF00295">
    <property type="entry name" value="Glyco_hydro_28"/>
    <property type="match status" value="1"/>
</dbReference>
<name>A0A2R6P4B4_ACTCC</name>
<proteinExistence type="inferred from homology"/>
<evidence type="ECO:0000256" key="2">
    <source>
        <dbReference type="ARBA" id="ARBA00008834"/>
    </source>
</evidence>
<dbReference type="GO" id="GO:0071555">
    <property type="term" value="P:cell wall organization"/>
    <property type="evidence" value="ECO:0007669"/>
    <property type="project" value="UniProtKB-KW"/>
</dbReference>
<protein>
    <submittedName>
        <fullName evidence="10">Exopolygalacturonase</fullName>
    </submittedName>
</protein>
<keyword evidence="9" id="KW-0732">Signal</keyword>
<evidence type="ECO:0000313" key="11">
    <source>
        <dbReference type="Proteomes" id="UP000241394"/>
    </source>
</evidence>
<evidence type="ECO:0000256" key="6">
    <source>
        <dbReference type="ARBA" id="ARBA00023295"/>
    </source>
</evidence>
<keyword evidence="6 8" id="KW-0326">Glycosidase</keyword>
<feature type="chain" id="PRO_5015322616" evidence="9">
    <location>
        <begin position="22"/>
        <end position="423"/>
    </location>
</feature>
<sequence>MARASAIVVLVLCLALVSCEAVGRGRVGARGGGRSGGGRHGGHGGGRGVPALANQKIFNVVQFGARPGGEEDSTQGFMQAWVAACGYNGNARVVVPKGVFKVSELTFGGPCKGPAPIVFQVLGTVKADSDLSNYPDKGWISFQSIDGLVFSGEGTFDGQGQNVWKYNDCSTNPNCVHLPSALYFNNMKNSRISGLHLVNAMGFHIHMTGSYNMRINGLTIMSPGESPNTDGIHVSKSNLVKIAKTMIGTGDDCISIGQGATNIAINMVTCGPGHGISVGSLGKLPHELDVTGIIVKNCTLKGTTNGVRIKTWPGSDPSKASGILFGDIIMNNVENPIIIDQGYGDKSSSEPSKVKISNVVYQNIVGTTSKPAAVNLMCSKVAPCDNLQFNNINLKLTGAGSLSSTCTNAKASYTGLQFPRPCA</sequence>